<dbReference type="Gene3D" id="2.60.120.260">
    <property type="entry name" value="Galactose-binding domain-like"/>
    <property type="match status" value="1"/>
</dbReference>
<proteinExistence type="predicted"/>
<feature type="region of interest" description="Disordered" evidence="1">
    <location>
        <begin position="53"/>
        <end position="81"/>
    </location>
</feature>
<accession>A0A9P8INJ5</accession>
<evidence type="ECO:0000313" key="3">
    <source>
        <dbReference type="Proteomes" id="UP000827133"/>
    </source>
</evidence>
<dbReference type="AlphaFoldDB" id="A0A9P8INJ5"/>
<sequence>MSTIVIIGRYHFFFRISYVQPFDRDNPVASSVITETETSTTALNTEAITSTISTETSTIGSEAATSATEDATTTTSEGETSTTVIATTESSMVVSETTIATTTTAEAEPTYLINSNFDDGTTAPWIVTPYPNPFSLSDQSKEGPASGCQLFGPGTGPGSQYKNYFYQKLDKKFLRAGRYSLKGYVRVGQIIDDNRNNGCSMIGAHCLAGPAGNPNNLPGDSGDAGATGYYLDWYQFNGQCTFTEEVLAQYDQFGVGIGFKCLTTGVNVDAVSFGPI</sequence>
<gene>
    <name evidence="2" type="ORF">J7337_007919</name>
</gene>
<comment type="caution">
    <text evidence="2">The sequence shown here is derived from an EMBL/GenBank/DDBJ whole genome shotgun (WGS) entry which is preliminary data.</text>
</comment>
<name>A0A9P8INJ5_9HYPO</name>
<dbReference type="RefSeq" id="XP_044678463.1">
    <property type="nucleotide sequence ID" value="XM_044825546.1"/>
</dbReference>
<keyword evidence="3" id="KW-1185">Reference proteome</keyword>
<dbReference type="EMBL" id="JAHBCI010000006">
    <property type="protein sequence ID" value="KAG9499463.1"/>
    <property type="molecule type" value="Genomic_DNA"/>
</dbReference>
<reference evidence="2" key="1">
    <citation type="journal article" date="2021" name="Mol. Plant Microbe Interact.">
        <title>Telomere to telomere genome assembly of Fusarium musae F31, causal agent of crown rot disease of banana.</title>
        <authorList>
            <person name="Degradi L."/>
            <person name="Tava V."/>
            <person name="Kunova A."/>
            <person name="Cortesi P."/>
            <person name="Saracchi M."/>
            <person name="Pasquali M."/>
        </authorList>
    </citation>
    <scope>NUCLEOTIDE SEQUENCE</scope>
    <source>
        <strain evidence="2">F31</strain>
    </source>
</reference>
<dbReference type="GeneID" id="68315775"/>
<dbReference type="KEGG" id="fmu:J7337_007919"/>
<organism evidence="2 3">
    <name type="scientific">Fusarium musae</name>
    <dbReference type="NCBI Taxonomy" id="1042133"/>
    <lineage>
        <taxon>Eukaryota</taxon>
        <taxon>Fungi</taxon>
        <taxon>Dikarya</taxon>
        <taxon>Ascomycota</taxon>
        <taxon>Pezizomycotina</taxon>
        <taxon>Sordariomycetes</taxon>
        <taxon>Hypocreomycetidae</taxon>
        <taxon>Hypocreales</taxon>
        <taxon>Nectriaceae</taxon>
        <taxon>Fusarium</taxon>
    </lineage>
</organism>
<protein>
    <submittedName>
        <fullName evidence="2">Uncharacterized protein</fullName>
    </submittedName>
</protein>
<evidence type="ECO:0000313" key="2">
    <source>
        <dbReference type="EMBL" id="KAG9499463.1"/>
    </source>
</evidence>
<dbReference type="Proteomes" id="UP000827133">
    <property type="component" value="Unassembled WGS sequence"/>
</dbReference>
<evidence type="ECO:0000256" key="1">
    <source>
        <dbReference type="SAM" id="MobiDB-lite"/>
    </source>
</evidence>